<dbReference type="OrthoDB" id="5871282at2"/>
<reference evidence="1 2" key="1">
    <citation type="submission" date="2016-11" db="EMBL/GenBank/DDBJ databases">
        <authorList>
            <person name="Jaros S."/>
            <person name="Januszkiewicz K."/>
            <person name="Wedrychowicz H."/>
        </authorList>
    </citation>
    <scope>NUCLEOTIDE SEQUENCE [LARGE SCALE GENOMIC DNA]</scope>
    <source>
        <strain evidence="1 2">CECT 7868</strain>
    </source>
</reference>
<organism evidence="1 2">
    <name type="scientific">Vibrio aerogenes CECT 7868</name>
    <dbReference type="NCBI Taxonomy" id="1216006"/>
    <lineage>
        <taxon>Bacteria</taxon>
        <taxon>Pseudomonadati</taxon>
        <taxon>Pseudomonadota</taxon>
        <taxon>Gammaproteobacteria</taxon>
        <taxon>Vibrionales</taxon>
        <taxon>Vibrionaceae</taxon>
        <taxon>Vibrio</taxon>
    </lineage>
</organism>
<dbReference type="AlphaFoldDB" id="A0A1M5Y6K4"/>
<dbReference type="STRING" id="1216006.VA7868_01500"/>
<dbReference type="Proteomes" id="UP000184608">
    <property type="component" value="Unassembled WGS sequence"/>
</dbReference>
<sequence>MNFGNASITLFKILILLAVSGTSFADIIQTKESLESRLQQQYGILNAKIKVCRTYQSRQIKITDKWLLAQTKQVQRVVIGELYKHAMNQCSREEERDYVNTLIQLAAIGEKEPLDQYIMLKGKDTTDSRGLELFRQQHVNLKEIDRLATLPKYQIPFYPLPD</sequence>
<evidence type="ECO:0000313" key="2">
    <source>
        <dbReference type="Proteomes" id="UP000184608"/>
    </source>
</evidence>
<keyword evidence="2" id="KW-1185">Reference proteome</keyword>
<protein>
    <submittedName>
        <fullName evidence="1">Uncharacterized protein</fullName>
    </submittedName>
</protein>
<proteinExistence type="predicted"/>
<name>A0A1M5Y6K4_9VIBR</name>
<dbReference type="RefSeq" id="WP_073603230.1">
    <property type="nucleotide sequence ID" value="NZ_FQXZ01000014.1"/>
</dbReference>
<dbReference type="EMBL" id="FQXZ01000014">
    <property type="protein sequence ID" value="SHI07123.1"/>
    <property type="molecule type" value="Genomic_DNA"/>
</dbReference>
<accession>A0A1M5Y6K4</accession>
<evidence type="ECO:0000313" key="1">
    <source>
        <dbReference type="EMBL" id="SHI07123.1"/>
    </source>
</evidence>
<gene>
    <name evidence="1" type="ORF">VA7868_01500</name>
</gene>